<evidence type="ECO:0000313" key="1">
    <source>
        <dbReference type="EMBL" id="VDN18985.1"/>
    </source>
</evidence>
<name>A0A183DSA2_9BILA</name>
<reference evidence="1 2" key="2">
    <citation type="submission" date="2018-11" db="EMBL/GenBank/DDBJ databases">
        <authorList>
            <consortium name="Pathogen Informatics"/>
        </authorList>
    </citation>
    <scope>NUCLEOTIDE SEQUENCE [LARGE SCALE GENOMIC DNA]</scope>
</reference>
<accession>A0A183DSA2</accession>
<dbReference type="AlphaFoldDB" id="A0A183DSA2"/>
<gene>
    <name evidence="1" type="ORF">GPUH_LOCUS11593</name>
</gene>
<evidence type="ECO:0000313" key="3">
    <source>
        <dbReference type="WBParaSite" id="GPUH_0001160701-mRNA-1"/>
    </source>
</evidence>
<proteinExistence type="predicted"/>
<evidence type="ECO:0000313" key="2">
    <source>
        <dbReference type="Proteomes" id="UP000271098"/>
    </source>
</evidence>
<reference evidence="3" key="1">
    <citation type="submission" date="2016-06" db="UniProtKB">
        <authorList>
            <consortium name="WormBaseParasite"/>
        </authorList>
    </citation>
    <scope>IDENTIFICATION</scope>
</reference>
<keyword evidence="2" id="KW-1185">Reference proteome</keyword>
<organism evidence="3">
    <name type="scientific">Gongylonema pulchrum</name>
    <dbReference type="NCBI Taxonomy" id="637853"/>
    <lineage>
        <taxon>Eukaryota</taxon>
        <taxon>Metazoa</taxon>
        <taxon>Ecdysozoa</taxon>
        <taxon>Nematoda</taxon>
        <taxon>Chromadorea</taxon>
        <taxon>Rhabditida</taxon>
        <taxon>Spirurina</taxon>
        <taxon>Spiruromorpha</taxon>
        <taxon>Spiruroidea</taxon>
        <taxon>Gongylonematidae</taxon>
        <taxon>Gongylonema</taxon>
    </lineage>
</organism>
<sequence>MLAIEWNPRRGGVVTVVDSLNGRTVTLSRSKQALNSGARFELQHVKLYYSPNDKGTQKVFNTNLVLPPGAQLSDSYGVTLA</sequence>
<dbReference type="EMBL" id="UYRT01078656">
    <property type="protein sequence ID" value="VDN18985.1"/>
    <property type="molecule type" value="Genomic_DNA"/>
</dbReference>
<dbReference type="WBParaSite" id="GPUH_0001160701-mRNA-1">
    <property type="protein sequence ID" value="GPUH_0001160701-mRNA-1"/>
    <property type="gene ID" value="GPUH_0001160701"/>
</dbReference>
<dbReference type="Proteomes" id="UP000271098">
    <property type="component" value="Unassembled WGS sequence"/>
</dbReference>
<protein>
    <submittedName>
        <fullName evidence="3">MIR domain-containing protein</fullName>
    </submittedName>
</protein>